<dbReference type="OrthoDB" id="2448833at2"/>
<dbReference type="EMBL" id="QHHU01000012">
    <property type="protein sequence ID" value="RSM46742.1"/>
    <property type="molecule type" value="Genomic_DNA"/>
</dbReference>
<protein>
    <submittedName>
        <fullName evidence="2">DUF4166 domain-containing protein</fullName>
    </submittedName>
</protein>
<evidence type="ECO:0000313" key="3">
    <source>
        <dbReference type="Proteomes" id="UP000286716"/>
    </source>
</evidence>
<dbReference type="RefSeq" id="WP_020645472.1">
    <property type="nucleotide sequence ID" value="NZ_QHHU01000012.1"/>
</dbReference>
<proteinExistence type="predicted"/>
<sequence length="222" mass="25084">MTGVFERTLGPDFARLHPRVRERLALSDGRGMIGHGAMDRIWRGPGFTLPFLWLGSARHILFPERGRNVPFTIENYPYVDGHGRETVSFVRTFEFPRRRRRFDAQMVFSAGRGLVDYLGTHQHLAVDLAVSVRPDGGFRIRSGEFRFREGPLRTRLPRGVTGTATVDEWFDDDSGQFRIEVAVVHPRFGPVFGYEGSFSARYVDVGGGVSGAVKPLREKVMD</sequence>
<accession>A0A428WUL3</accession>
<comment type="caution">
    <text evidence="2">The sequence shown here is derived from an EMBL/GenBank/DDBJ whole genome shotgun (WGS) entry which is preliminary data.</text>
</comment>
<dbReference type="AlphaFoldDB" id="A0A428WUL3"/>
<reference evidence="2 3" key="1">
    <citation type="submission" date="2018-05" db="EMBL/GenBank/DDBJ databases">
        <title>Evolution of GPA BGCs.</title>
        <authorList>
            <person name="Waglechner N."/>
            <person name="Wright G.D."/>
        </authorList>
    </citation>
    <scope>NUCLEOTIDE SEQUENCE [LARGE SCALE GENOMIC DNA]</scope>
    <source>
        <strain evidence="2 3">DSM 5908</strain>
    </source>
</reference>
<feature type="domain" description="DUF4166" evidence="1">
    <location>
        <begin position="16"/>
        <end position="198"/>
    </location>
</feature>
<gene>
    <name evidence="2" type="ORF">DMA12_10945</name>
</gene>
<keyword evidence="3" id="KW-1185">Reference proteome</keyword>
<evidence type="ECO:0000259" key="1">
    <source>
        <dbReference type="Pfam" id="PF13761"/>
    </source>
</evidence>
<dbReference type="InterPro" id="IPR025311">
    <property type="entry name" value="DUF4166"/>
</dbReference>
<name>A0A428WUL3_AMYBA</name>
<dbReference type="Pfam" id="PF13761">
    <property type="entry name" value="DUF4166"/>
    <property type="match status" value="1"/>
</dbReference>
<evidence type="ECO:0000313" key="2">
    <source>
        <dbReference type="EMBL" id="RSM46742.1"/>
    </source>
</evidence>
<organism evidence="2 3">
    <name type="scientific">Amycolatopsis balhimycina DSM 5908</name>
    <dbReference type="NCBI Taxonomy" id="1081091"/>
    <lineage>
        <taxon>Bacteria</taxon>
        <taxon>Bacillati</taxon>
        <taxon>Actinomycetota</taxon>
        <taxon>Actinomycetes</taxon>
        <taxon>Pseudonocardiales</taxon>
        <taxon>Pseudonocardiaceae</taxon>
        <taxon>Amycolatopsis</taxon>
    </lineage>
</organism>
<dbReference type="Proteomes" id="UP000286716">
    <property type="component" value="Unassembled WGS sequence"/>
</dbReference>